<dbReference type="GO" id="GO:0004497">
    <property type="term" value="F:monooxygenase activity"/>
    <property type="evidence" value="ECO:0007669"/>
    <property type="project" value="UniProtKB-ARBA"/>
</dbReference>
<dbReference type="PROSITE" id="PS51296">
    <property type="entry name" value="RIESKE"/>
    <property type="match status" value="1"/>
</dbReference>
<dbReference type="SUPFAM" id="SSF50022">
    <property type="entry name" value="ISP domain"/>
    <property type="match status" value="1"/>
</dbReference>
<dbReference type="InterPro" id="IPR012748">
    <property type="entry name" value="Rieske-like_NirD"/>
</dbReference>
<keyword evidence="10" id="KW-1185">Reference proteome</keyword>
<gene>
    <name evidence="9" type="primary">nirD</name>
    <name evidence="9" type="ORF">E3O42_06670</name>
</gene>
<keyword evidence="3" id="KW-0560">Oxidoreductase</keyword>
<feature type="compositionally biased region" description="Basic and acidic residues" evidence="7">
    <location>
        <begin position="40"/>
        <end position="57"/>
    </location>
</feature>
<dbReference type="PANTHER" id="PTHR40562">
    <property type="match status" value="1"/>
</dbReference>
<dbReference type="EMBL" id="SOFL01000022">
    <property type="protein sequence ID" value="TFC03530.1"/>
    <property type="molecule type" value="Genomic_DNA"/>
</dbReference>
<keyword evidence="6" id="KW-0534">Nitrate assimilation</keyword>
<feature type="compositionally biased region" description="Basic and acidic residues" evidence="7">
    <location>
        <begin position="16"/>
        <end position="26"/>
    </location>
</feature>
<comment type="caution">
    <text evidence="9">The sequence shown here is derived from an EMBL/GenBank/DDBJ whole genome shotgun (WGS) entry which is preliminary data.</text>
</comment>
<dbReference type="GO" id="GO:0016705">
    <property type="term" value="F:oxidoreductase activity, acting on paired donors, with incorporation or reduction of molecular oxygen"/>
    <property type="evidence" value="ECO:0007669"/>
    <property type="project" value="UniProtKB-ARBA"/>
</dbReference>
<feature type="region of interest" description="Disordered" evidence="7">
    <location>
        <begin position="1"/>
        <end position="57"/>
    </location>
</feature>
<keyword evidence="1" id="KW-0001">2Fe-2S</keyword>
<dbReference type="GO" id="GO:0051537">
    <property type="term" value="F:2 iron, 2 sulfur cluster binding"/>
    <property type="evidence" value="ECO:0007669"/>
    <property type="project" value="UniProtKB-KW"/>
</dbReference>
<dbReference type="InterPro" id="IPR017881">
    <property type="entry name" value="NirD"/>
</dbReference>
<evidence type="ECO:0000256" key="5">
    <source>
        <dbReference type="ARBA" id="ARBA00023014"/>
    </source>
</evidence>
<accession>A0A4R8W9I1</accession>
<dbReference type="InterPro" id="IPR017941">
    <property type="entry name" value="Rieske_2Fe-2S"/>
</dbReference>
<evidence type="ECO:0000256" key="6">
    <source>
        <dbReference type="ARBA" id="ARBA00023063"/>
    </source>
</evidence>
<evidence type="ECO:0000256" key="4">
    <source>
        <dbReference type="ARBA" id="ARBA00023004"/>
    </source>
</evidence>
<evidence type="ECO:0000256" key="3">
    <source>
        <dbReference type="ARBA" id="ARBA00023002"/>
    </source>
</evidence>
<feature type="domain" description="Rieske" evidence="8">
    <location>
        <begin position="67"/>
        <end position="167"/>
    </location>
</feature>
<evidence type="ECO:0000313" key="9">
    <source>
        <dbReference type="EMBL" id="TFC03530.1"/>
    </source>
</evidence>
<dbReference type="PANTHER" id="PTHR40562:SF1">
    <property type="entry name" value="NITRITE REDUCTASE (NADH) SMALL SUBUNIT"/>
    <property type="match status" value="1"/>
</dbReference>
<dbReference type="GO" id="GO:0042128">
    <property type="term" value="P:nitrate assimilation"/>
    <property type="evidence" value="ECO:0007669"/>
    <property type="project" value="UniProtKB-KW"/>
</dbReference>
<dbReference type="GO" id="GO:0046872">
    <property type="term" value="F:metal ion binding"/>
    <property type="evidence" value="ECO:0007669"/>
    <property type="project" value="UniProtKB-KW"/>
</dbReference>
<dbReference type="InterPro" id="IPR036922">
    <property type="entry name" value="Rieske_2Fe-2S_sf"/>
</dbReference>
<keyword evidence="4" id="KW-0408">Iron</keyword>
<evidence type="ECO:0000256" key="2">
    <source>
        <dbReference type="ARBA" id="ARBA00022723"/>
    </source>
</evidence>
<dbReference type="OrthoDB" id="3213360at2"/>
<organism evidence="9 10">
    <name type="scientific">Cryobacterium adonitolivorans</name>
    <dbReference type="NCBI Taxonomy" id="1259189"/>
    <lineage>
        <taxon>Bacteria</taxon>
        <taxon>Bacillati</taxon>
        <taxon>Actinomycetota</taxon>
        <taxon>Actinomycetes</taxon>
        <taxon>Micrococcales</taxon>
        <taxon>Microbacteriaceae</taxon>
        <taxon>Cryobacterium</taxon>
    </lineage>
</organism>
<dbReference type="Pfam" id="PF13806">
    <property type="entry name" value="Rieske_2"/>
    <property type="match status" value="1"/>
</dbReference>
<keyword evidence="2" id="KW-0479">Metal-binding</keyword>
<dbReference type="Proteomes" id="UP000297907">
    <property type="component" value="Unassembled WGS sequence"/>
</dbReference>
<dbReference type="CDD" id="cd03529">
    <property type="entry name" value="Rieske_NirD"/>
    <property type="match status" value="1"/>
</dbReference>
<dbReference type="Gene3D" id="2.102.10.10">
    <property type="entry name" value="Rieske [2Fe-2S] iron-sulphur domain"/>
    <property type="match status" value="1"/>
</dbReference>
<dbReference type="AlphaFoldDB" id="A0A4R8W9I1"/>
<evidence type="ECO:0000256" key="1">
    <source>
        <dbReference type="ARBA" id="ARBA00022714"/>
    </source>
</evidence>
<evidence type="ECO:0000313" key="10">
    <source>
        <dbReference type="Proteomes" id="UP000297907"/>
    </source>
</evidence>
<dbReference type="NCBIfam" id="TIGR02378">
    <property type="entry name" value="nirD_assim_sml"/>
    <property type="match status" value="1"/>
</dbReference>
<evidence type="ECO:0000259" key="8">
    <source>
        <dbReference type="PROSITE" id="PS51296"/>
    </source>
</evidence>
<keyword evidence="5" id="KW-0411">Iron-sulfur</keyword>
<protein>
    <submittedName>
        <fullName evidence="9">Nitrite reductase small subunit NirD</fullName>
    </submittedName>
</protein>
<dbReference type="GO" id="GO:0008942">
    <property type="term" value="F:nitrite reductase [NAD(P)H] activity"/>
    <property type="evidence" value="ECO:0007669"/>
    <property type="project" value="InterPro"/>
</dbReference>
<reference evidence="9 10" key="1">
    <citation type="submission" date="2019-03" db="EMBL/GenBank/DDBJ databases">
        <title>Genomics of glacier-inhabiting Cryobacterium strains.</title>
        <authorList>
            <person name="Liu Q."/>
            <person name="Xin Y.-H."/>
        </authorList>
    </citation>
    <scope>NUCLEOTIDE SEQUENCE [LARGE SCALE GENOMIC DNA]</scope>
    <source>
        <strain evidence="9 10">RHLS22-1</strain>
    </source>
</reference>
<name>A0A4R8W9I1_9MICO</name>
<proteinExistence type="predicted"/>
<evidence type="ECO:0000256" key="7">
    <source>
        <dbReference type="SAM" id="MobiDB-lite"/>
    </source>
</evidence>
<sequence>MADTRPAYRGWQASPNRREQPPHHSPAEPLEDPVQTTPTHPHDSAGHDSAGHDTAGHDSAGHCVDWANVCDLDRLEPLWAEAALIDGEQVALVLLPDGHLFAVSNQDPATGSFVMSRGIVGSRGDRPTLASPLHKQVYDLETGECFTSADYSLRTFPVRVDHGTVQIQVRTSAQSLADERAETAEFAAA</sequence>
<dbReference type="PROSITE" id="PS51300">
    <property type="entry name" value="NIRD"/>
    <property type="match status" value="1"/>
</dbReference>